<gene>
    <name evidence="2" type="ORF">SADUNF_Sadunf02G0048600</name>
</gene>
<sequence length="81" mass="9014">MAAPDKPVIPKAQLYPMRWKHVELSRNKVACAPFRAIVQLYAESALRKLRIFNSAGVLLSKQSGNTPQADRSECHGPKTKP</sequence>
<dbReference type="EMBL" id="JADGMS010000002">
    <property type="protein sequence ID" value="KAF9687002.1"/>
    <property type="molecule type" value="Genomic_DNA"/>
</dbReference>
<dbReference type="Proteomes" id="UP000657918">
    <property type="component" value="Unassembled WGS sequence"/>
</dbReference>
<feature type="region of interest" description="Disordered" evidence="1">
    <location>
        <begin position="61"/>
        <end position="81"/>
    </location>
</feature>
<name>A0A835THW6_9ROSI</name>
<feature type="compositionally biased region" description="Basic and acidic residues" evidence="1">
    <location>
        <begin position="70"/>
        <end position="81"/>
    </location>
</feature>
<comment type="caution">
    <text evidence="2">The sequence shown here is derived from an EMBL/GenBank/DDBJ whole genome shotgun (WGS) entry which is preliminary data.</text>
</comment>
<evidence type="ECO:0000256" key="1">
    <source>
        <dbReference type="SAM" id="MobiDB-lite"/>
    </source>
</evidence>
<proteinExistence type="predicted"/>
<organism evidence="2 3">
    <name type="scientific">Salix dunnii</name>
    <dbReference type="NCBI Taxonomy" id="1413687"/>
    <lineage>
        <taxon>Eukaryota</taxon>
        <taxon>Viridiplantae</taxon>
        <taxon>Streptophyta</taxon>
        <taxon>Embryophyta</taxon>
        <taxon>Tracheophyta</taxon>
        <taxon>Spermatophyta</taxon>
        <taxon>Magnoliopsida</taxon>
        <taxon>eudicotyledons</taxon>
        <taxon>Gunneridae</taxon>
        <taxon>Pentapetalae</taxon>
        <taxon>rosids</taxon>
        <taxon>fabids</taxon>
        <taxon>Malpighiales</taxon>
        <taxon>Salicaceae</taxon>
        <taxon>Saliceae</taxon>
        <taxon>Salix</taxon>
    </lineage>
</organism>
<reference evidence="2 3" key="1">
    <citation type="submission" date="2020-10" db="EMBL/GenBank/DDBJ databases">
        <title>Plant Genome Project.</title>
        <authorList>
            <person name="Zhang R.-G."/>
        </authorList>
    </citation>
    <scope>NUCLEOTIDE SEQUENCE [LARGE SCALE GENOMIC DNA]</scope>
    <source>
        <strain evidence="2">FAFU-HL-1</strain>
        <tissue evidence="2">Leaf</tissue>
    </source>
</reference>
<accession>A0A835THW6</accession>
<dbReference type="OrthoDB" id="1792at2759"/>
<evidence type="ECO:0000313" key="2">
    <source>
        <dbReference type="EMBL" id="KAF9687002.1"/>
    </source>
</evidence>
<evidence type="ECO:0000313" key="3">
    <source>
        <dbReference type="Proteomes" id="UP000657918"/>
    </source>
</evidence>
<protein>
    <submittedName>
        <fullName evidence="2">Uncharacterized protein</fullName>
    </submittedName>
</protein>
<dbReference type="AlphaFoldDB" id="A0A835THW6"/>
<keyword evidence="3" id="KW-1185">Reference proteome</keyword>